<evidence type="ECO:0000313" key="6">
    <source>
        <dbReference type="EMBL" id="EHL01519.1"/>
    </source>
</evidence>
<dbReference type="EMBL" id="AGUE01000051">
    <property type="protein sequence ID" value="EHL01519.1"/>
    <property type="molecule type" value="Genomic_DNA"/>
</dbReference>
<dbReference type="InterPro" id="IPR009288">
    <property type="entry name" value="AIG2-like_dom"/>
</dbReference>
<protein>
    <recommendedName>
        <fullName evidence="3">Putative gamma-glutamylcyclotransferase</fullName>
    </recommendedName>
</protein>
<gene>
    <name evidence="6" type="ORF">M7I_2507</name>
</gene>
<keyword evidence="7" id="KW-1185">Reference proteome</keyword>
<organism evidence="6 7">
    <name type="scientific">Glarea lozoyensis (strain ATCC 74030 / MF5533)</name>
    <dbReference type="NCBI Taxonomy" id="1104152"/>
    <lineage>
        <taxon>Eukaryota</taxon>
        <taxon>Fungi</taxon>
        <taxon>Dikarya</taxon>
        <taxon>Ascomycota</taxon>
        <taxon>Pezizomycotina</taxon>
        <taxon>Leotiomycetes</taxon>
        <taxon>Helotiales</taxon>
        <taxon>Helotiaceae</taxon>
        <taxon>Glarea</taxon>
    </lineage>
</organism>
<dbReference type="InterPro" id="IPR045038">
    <property type="entry name" value="AIG2-like"/>
</dbReference>
<feature type="domain" description="Gamma-glutamylcyclotransferase AIG2-like" evidence="5">
    <location>
        <begin position="30"/>
        <end position="125"/>
    </location>
</feature>
<evidence type="ECO:0000256" key="2">
    <source>
        <dbReference type="ARBA" id="ARBA00022679"/>
    </source>
</evidence>
<proteinExistence type="inferred from homology"/>
<dbReference type="PANTHER" id="PTHR31544">
    <property type="entry name" value="AIG2-LIKE PROTEIN D"/>
    <property type="match status" value="1"/>
</dbReference>
<reference evidence="6 7" key="1">
    <citation type="journal article" date="2012" name="Eukaryot. Cell">
        <title>Genome sequence of the fungus Glarea lozoyensis: the first genome sequence of a species from the Helotiaceae family.</title>
        <authorList>
            <person name="Youssar L."/>
            <person name="Gruening B.A."/>
            <person name="Erxleben A."/>
            <person name="Guenther S."/>
            <person name="Huettel W."/>
        </authorList>
    </citation>
    <scope>NUCLEOTIDE SEQUENCE [LARGE SCALE GENOMIC DNA]</scope>
    <source>
        <strain evidence="7">ATCC 74030 / MF5533</strain>
    </source>
</reference>
<dbReference type="GO" id="GO:0016740">
    <property type="term" value="F:transferase activity"/>
    <property type="evidence" value="ECO:0007669"/>
    <property type="project" value="UniProtKB-KW"/>
</dbReference>
<feature type="compositionally biased region" description="Basic and acidic residues" evidence="4">
    <location>
        <begin position="163"/>
        <end position="183"/>
    </location>
</feature>
<evidence type="ECO:0000313" key="7">
    <source>
        <dbReference type="Proteomes" id="UP000005446"/>
    </source>
</evidence>
<evidence type="ECO:0000259" key="5">
    <source>
        <dbReference type="Pfam" id="PF06094"/>
    </source>
</evidence>
<evidence type="ECO:0000256" key="4">
    <source>
        <dbReference type="SAM" id="MobiDB-lite"/>
    </source>
</evidence>
<accession>H0EIY6</accession>
<comment type="caution">
    <text evidence="6">The sequence shown here is derived from an EMBL/GenBank/DDBJ whole genome shotgun (WGS) entry which is preliminary data.</text>
</comment>
<feature type="compositionally biased region" description="Acidic residues" evidence="4">
    <location>
        <begin position="184"/>
        <end position="195"/>
    </location>
</feature>
<dbReference type="OrthoDB" id="1044435at2759"/>
<dbReference type="CDD" id="cd06661">
    <property type="entry name" value="GGCT_like"/>
    <property type="match status" value="1"/>
</dbReference>
<dbReference type="PANTHER" id="PTHR31544:SF2">
    <property type="entry name" value="AIG2-LIKE PROTEIN D"/>
    <property type="match status" value="1"/>
</dbReference>
<dbReference type="AlphaFoldDB" id="H0EIY6"/>
<name>H0EIY6_GLAL7</name>
<evidence type="ECO:0000256" key="1">
    <source>
        <dbReference type="ARBA" id="ARBA00008861"/>
    </source>
</evidence>
<dbReference type="InterPro" id="IPR013024">
    <property type="entry name" value="GGCT-like"/>
</dbReference>
<sequence length="195" mass="21870">MVRQILFRVIYADENADRDTVHNALISQMTWKPALLRNHMRHRIKSVAYPAVAPHKGKNVQGILVSGLTDGDIRRLDRFEGDQYDRKVLGVELLGEDGVFGTGGNVEAEVYMWNYKYEGLRRGEWSIEEFREVHLSKWVGEAGEHEYQDIETDYAVAAVSDVPAKDGGDKSKAQKESGAKTDAADVEDDDMDAAV</sequence>
<evidence type="ECO:0000256" key="3">
    <source>
        <dbReference type="ARBA" id="ARBA00030602"/>
    </source>
</evidence>
<keyword evidence="2" id="KW-0808">Transferase</keyword>
<dbReference type="Pfam" id="PF06094">
    <property type="entry name" value="GGACT"/>
    <property type="match status" value="1"/>
</dbReference>
<feature type="region of interest" description="Disordered" evidence="4">
    <location>
        <begin position="161"/>
        <end position="195"/>
    </location>
</feature>
<dbReference type="SUPFAM" id="SSF110857">
    <property type="entry name" value="Gamma-glutamyl cyclotransferase-like"/>
    <property type="match status" value="1"/>
</dbReference>
<dbReference type="Proteomes" id="UP000005446">
    <property type="component" value="Unassembled WGS sequence"/>
</dbReference>
<dbReference type="Gene3D" id="3.10.490.10">
    <property type="entry name" value="Gamma-glutamyl cyclotransferase-like"/>
    <property type="match status" value="1"/>
</dbReference>
<dbReference type="InterPro" id="IPR036568">
    <property type="entry name" value="GGCT-like_sf"/>
</dbReference>
<dbReference type="InParanoid" id="H0EIY6"/>
<comment type="similarity">
    <text evidence="1">Belongs to the gamma-glutamylcyclotransferase family.</text>
</comment>
<dbReference type="HOGENOM" id="CLU_093936_1_2_1"/>